<dbReference type="Gene3D" id="3.40.190.150">
    <property type="entry name" value="Bordetella uptake gene, domain 1"/>
    <property type="match status" value="1"/>
</dbReference>
<feature type="signal peptide" evidence="2">
    <location>
        <begin position="1"/>
        <end position="28"/>
    </location>
</feature>
<accession>A0A556ARL1</accession>
<dbReference type="PROSITE" id="PS51318">
    <property type="entry name" value="TAT"/>
    <property type="match status" value="1"/>
</dbReference>
<organism evidence="3 4">
    <name type="scientific">Verticiella sediminum</name>
    <dbReference type="NCBI Taxonomy" id="1247510"/>
    <lineage>
        <taxon>Bacteria</taxon>
        <taxon>Pseudomonadati</taxon>
        <taxon>Pseudomonadota</taxon>
        <taxon>Betaproteobacteria</taxon>
        <taxon>Burkholderiales</taxon>
        <taxon>Alcaligenaceae</taxon>
        <taxon>Verticiella</taxon>
    </lineage>
</organism>
<evidence type="ECO:0000313" key="4">
    <source>
        <dbReference type="Proteomes" id="UP000318405"/>
    </source>
</evidence>
<evidence type="ECO:0000256" key="2">
    <source>
        <dbReference type="SAM" id="SignalP"/>
    </source>
</evidence>
<proteinExistence type="inferred from homology"/>
<evidence type="ECO:0000256" key="1">
    <source>
        <dbReference type="ARBA" id="ARBA00006987"/>
    </source>
</evidence>
<dbReference type="PANTHER" id="PTHR42928">
    <property type="entry name" value="TRICARBOXYLATE-BINDING PROTEIN"/>
    <property type="match status" value="1"/>
</dbReference>
<dbReference type="Proteomes" id="UP000318405">
    <property type="component" value="Unassembled WGS sequence"/>
</dbReference>
<dbReference type="PIRSF" id="PIRSF017082">
    <property type="entry name" value="YflP"/>
    <property type="match status" value="1"/>
</dbReference>
<evidence type="ECO:0000313" key="3">
    <source>
        <dbReference type="EMBL" id="TSH95567.1"/>
    </source>
</evidence>
<sequence>MYMQRRTFLRAAGLACASPMVGVRPAWAAATSLPQGPITVIVPFTAGGSTDTSTRVIMRQVQENTGLNIIVENRPGGGTRIGTDALVRAAPDGRTLALATNNLAFNETLYEGKLNYRLDADIAPVSLTHSTAHTLLVHPAVPANTFEEFIEYAKQNPGVVTFGSAGIGTTNHLCGEYLKSVAGIDMLHVPYQGISALMPDLYSGRVLVLFASLVTALEAARDKRMKLLAVTTEKRQSQAPDVPAIAEFYPEYAFSSWIGYMAPGATPKPIVDGLSAEFVKAVKTPGIMEQIPGFEPLGSTPEAFRSFLKEEVDTSRRIIQSARIEL</sequence>
<dbReference type="OrthoDB" id="8678477at2"/>
<reference evidence="3 4" key="1">
    <citation type="submission" date="2019-07" db="EMBL/GenBank/DDBJ databases">
        <title>Qingshengfaniella alkalisoli gen. nov., sp. nov., isolated from saline soil.</title>
        <authorList>
            <person name="Xu L."/>
            <person name="Huang X.-X."/>
            <person name="Sun J.-Q."/>
        </authorList>
    </citation>
    <scope>NUCLEOTIDE SEQUENCE [LARGE SCALE GENOMIC DNA]</scope>
    <source>
        <strain evidence="3 4">DSM 27279</strain>
    </source>
</reference>
<dbReference type="EMBL" id="VLTJ01000021">
    <property type="protein sequence ID" value="TSH95567.1"/>
    <property type="molecule type" value="Genomic_DNA"/>
</dbReference>
<keyword evidence="2" id="KW-0732">Signal</keyword>
<keyword evidence="4" id="KW-1185">Reference proteome</keyword>
<dbReference type="AlphaFoldDB" id="A0A556ARL1"/>
<feature type="chain" id="PRO_5022098721" evidence="2">
    <location>
        <begin position="29"/>
        <end position="326"/>
    </location>
</feature>
<protein>
    <submittedName>
        <fullName evidence="3">Tripartite tricarboxylate transporter substrate binding protein</fullName>
    </submittedName>
</protein>
<dbReference type="Gene3D" id="3.40.190.10">
    <property type="entry name" value="Periplasmic binding protein-like II"/>
    <property type="match status" value="1"/>
</dbReference>
<dbReference type="PANTHER" id="PTHR42928:SF5">
    <property type="entry name" value="BLR1237 PROTEIN"/>
    <property type="match status" value="1"/>
</dbReference>
<gene>
    <name evidence="3" type="ORF">FOZ76_10750</name>
</gene>
<comment type="similarity">
    <text evidence="1">Belongs to the UPF0065 (bug) family.</text>
</comment>
<comment type="caution">
    <text evidence="3">The sequence shown here is derived from an EMBL/GenBank/DDBJ whole genome shotgun (WGS) entry which is preliminary data.</text>
</comment>
<dbReference type="InterPro" id="IPR006311">
    <property type="entry name" value="TAT_signal"/>
</dbReference>
<dbReference type="InterPro" id="IPR042100">
    <property type="entry name" value="Bug_dom1"/>
</dbReference>
<dbReference type="SUPFAM" id="SSF53850">
    <property type="entry name" value="Periplasmic binding protein-like II"/>
    <property type="match status" value="1"/>
</dbReference>
<dbReference type="InterPro" id="IPR005064">
    <property type="entry name" value="BUG"/>
</dbReference>
<dbReference type="Pfam" id="PF03401">
    <property type="entry name" value="TctC"/>
    <property type="match status" value="1"/>
</dbReference>
<name>A0A556ARL1_9BURK</name>